<evidence type="ECO:0000256" key="3">
    <source>
        <dbReference type="ARBA" id="ARBA00018117"/>
    </source>
</evidence>
<evidence type="ECO:0000313" key="18">
    <source>
        <dbReference type="Ensembl" id="ENSRNOP00000023196.5"/>
    </source>
</evidence>
<dbReference type="GO" id="GO:0010628">
    <property type="term" value="P:positive regulation of gene expression"/>
    <property type="evidence" value="ECO:0007669"/>
    <property type="project" value="Ensembl"/>
</dbReference>
<evidence type="ECO:0000259" key="17">
    <source>
        <dbReference type="PROSITE" id="PS50278"/>
    </source>
</evidence>
<dbReference type="GO" id="GO:0005518">
    <property type="term" value="F:collagen binding"/>
    <property type="evidence" value="ECO:0007669"/>
    <property type="project" value="Ensembl"/>
</dbReference>
<feature type="signal peptide" evidence="16">
    <location>
        <begin position="1"/>
        <end position="20"/>
    </location>
</feature>
<dbReference type="GO" id="GO:0072593">
    <property type="term" value="P:reactive oxygen species metabolic process"/>
    <property type="evidence" value="ECO:0007669"/>
    <property type="project" value="Ensembl"/>
</dbReference>
<dbReference type="PROSITE" id="PS50278">
    <property type="entry name" value="PDGF_2"/>
    <property type="match status" value="1"/>
</dbReference>
<gene>
    <name evidence="18 20" type="primary">Pdgfb</name>
</gene>
<evidence type="ECO:0000256" key="7">
    <source>
        <dbReference type="ARBA" id="ARBA00023030"/>
    </source>
</evidence>
<dbReference type="OrthoDB" id="8878063at2759"/>
<evidence type="ECO:0000256" key="10">
    <source>
        <dbReference type="ARBA" id="ARBA00032481"/>
    </source>
</evidence>
<evidence type="ECO:0000256" key="2">
    <source>
        <dbReference type="ARBA" id="ARBA00006686"/>
    </source>
</evidence>
<dbReference type="GO" id="GO:0009611">
    <property type="term" value="P:response to wounding"/>
    <property type="evidence" value="ECO:0007669"/>
    <property type="project" value="Ensembl"/>
</dbReference>
<dbReference type="GO" id="GO:1905064">
    <property type="term" value="P:negative regulation of vascular associated smooth muscle cell differentiation"/>
    <property type="evidence" value="ECO:0007669"/>
    <property type="project" value="Ensembl"/>
</dbReference>
<dbReference type="FunFam" id="2.10.90.10:FF:000023">
    <property type="entry name" value="Platelet-derived growth factor subunit B"/>
    <property type="match status" value="1"/>
</dbReference>
<keyword evidence="8" id="KW-0497">Mitogen</keyword>
<proteinExistence type="inferred from homology"/>
<comment type="subunit">
    <text evidence="13">Antiparallel homodimer; disulfide-linked. Antiparallel heterodimer with PDGFA; disulfide-linked. The PDGFB homodimer interacts with PDGFRA and PDGFRB homodimers, and with heterodimers formed by PDGFRA and PDGFRB. The heterodimer composed of PDGFA and PDGFB interacts with PDGFRB homodimers, and with heterodimers formed by PDGFRA and PDGFRB. Interacts with XLKD1. Interacts with LRP1. Interacts with SORL1 (via the N-terminal ectodomain). Interacts with CD82; this interaction inhibits PDGFB-mediated signaling pathway.</text>
</comment>
<dbReference type="InterPro" id="IPR000072">
    <property type="entry name" value="PDGF/VEGF_dom"/>
</dbReference>
<comment type="similarity">
    <text evidence="2 14">Belongs to the PDGF/VEGF growth factor family.</text>
</comment>
<dbReference type="GO" id="GO:0036120">
    <property type="term" value="P:cellular response to platelet-derived growth factor stimulus"/>
    <property type="evidence" value="ECO:0007669"/>
    <property type="project" value="Ensembl"/>
</dbReference>
<dbReference type="SMART" id="SM00141">
    <property type="entry name" value="PDGF"/>
    <property type="match status" value="1"/>
</dbReference>
<dbReference type="GO" id="GO:0010629">
    <property type="term" value="P:negative regulation of gene expression"/>
    <property type="evidence" value="ECO:0007669"/>
    <property type="project" value="Ensembl"/>
</dbReference>
<evidence type="ECO:0000256" key="4">
    <source>
        <dbReference type="ARBA" id="ARBA00022473"/>
    </source>
</evidence>
<dbReference type="OMA" id="KHTHDKE"/>
<name>G3V882_RAT</name>
<dbReference type="InterPro" id="IPR023581">
    <property type="entry name" value="PD_growth_factor_CS"/>
</dbReference>
<dbReference type="GO" id="GO:0001938">
    <property type="term" value="P:positive regulation of endothelial cell proliferation"/>
    <property type="evidence" value="ECO:0007669"/>
    <property type="project" value="Ensembl"/>
</dbReference>
<dbReference type="Proteomes" id="UP000002494">
    <property type="component" value="Chromosome 7"/>
</dbReference>
<dbReference type="GO" id="GO:0051781">
    <property type="term" value="P:positive regulation of cell division"/>
    <property type="evidence" value="ECO:0007669"/>
    <property type="project" value="UniProtKB-KW"/>
</dbReference>
<reference evidence="18" key="1">
    <citation type="submission" date="2024-01" db="EMBL/GenBank/DDBJ databases">
        <title>GRCr8: a new rat reference genome assembly contstructed from accurate long reads and long range scaffolding.</title>
        <authorList>
            <person name="Doris P.A."/>
            <person name="Kalbfleisch T."/>
            <person name="Li K."/>
            <person name="Howe K."/>
            <person name="Wood J."/>
        </authorList>
    </citation>
    <scope>NUCLEOTIDE SEQUENCE [LARGE SCALE GENOMIC DNA]</scope>
    <source>
        <strain evidence="18">Brown Norway</strain>
    </source>
</reference>
<dbReference type="InterPro" id="IPR029034">
    <property type="entry name" value="Cystine-knot_cytokine"/>
</dbReference>
<keyword evidence="5" id="KW-0964">Secreted</keyword>
<dbReference type="Bgee" id="ENSRNOG00000017197">
    <property type="expression patterns" value="Expressed in lung and 18 other cell types or tissues"/>
</dbReference>
<dbReference type="CDD" id="cd00135">
    <property type="entry name" value="PDGF"/>
    <property type="match status" value="1"/>
</dbReference>
<evidence type="ECO:0000256" key="16">
    <source>
        <dbReference type="SAM" id="SignalP"/>
    </source>
</evidence>
<sequence>MNRCWALFLPLCCYLRLVSAEGDPIPEELYEMLSDHSIRSFDDLQRLLHRDSVDEDGAELDLNMTRAHSGVESESSSRGRRSLGPFPPGSLAAAEPAVIAECKTRTEVFQISRNLIDRTNANFLVWPPCVEVQRCSGCCNNRNVQCRASQVQMRPVQVRKIEIVRKKPVFKKATVTLEDHLACKCETVVTPRPVTRSPGTSREHRAKTPQTRVTVRTVRIRRPPKGKHRKFKHTHDKKALKEILGA</sequence>
<dbReference type="SUPFAM" id="SSF57501">
    <property type="entry name" value="Cystine-knot cytokines"/>
    <property type="match status" value="1"/>
</dbReference>
<evidence type="ECO:0000256" key="11">
    <source>
        <dbReference type="ARBA" id="ARBA00032702"/>
    </source>
</evidence>
<dbReference type="InterPro" id="IPR006782">
    <property type="entry name" value="PDGF_N"/>
</dbReference>
<dbReference type="GO" id="GO:0002548">
    <property type="term" value="P:monocyte chemotaxis"/>
    <property type="evidence" value="ECO:0007669"/>
    <property type="project" value="Ensembl"/>
</dbReference>
<dbReference type="RGD" id="3283">
    <property type="gene designation" value="Pdgfb"/>
</dbReference>
<evidence type="ECO:0000256" key="6">
    <source>
        <dbReference type="ARBA" id="ARBA00022685"/>
    </source>
</evidence>
<dbReference type="GO" id="GO:1904707">
    <property type="term" value="P:positive regulation of vascular associated smooth muscle cell proliferation"/>
    <property type="evidence" value="ECO:0007669"/>
    <property type="project" value="Ensembl"/>
</dbReference>
<dbReference type="GO" id="GO:0048146">
    <property type="term" value="P:positive regulation of fibroblast proliferation"/>
    <property type="evidence" value="ECO:0007669"/>
    <property type="project" value="Ensembl"/>
</dbReference>
<accession>G3V882</accession>
<dbReference type="Pfam" id="PF04692">
    <property type="entry name" value="PDGF_N"/>
    <property type="match status" value="1"/>
</dbReference>
<dbReference type="PANTHER" id="PTHR11633:SF2">
    <property type="entry name" value="PLATELET-DERIVED GROWTH FACTOR SUBUNIT B"/>
    <property type="match status" value="1"/>
</dbReference>
<keyword evidence="19" id="KW-1185">Reference proteome</keyword>
<dbReference type="GO" id="GO:0048407">
    <property type="term" value="F:platelet-derived growth factor binding"/>
    <property type="evidence" value="ECO:0007669"/>
    <property type="project" value="Ensembl"/>
</dbReference>
<comment type="subcellular location">
    <subcellularLocation>
        <location evidence="1">Secreted</location>
    </subcellularLocation>
</comment>
<feature type="region of interest" description="Disordered" evidence="15">
    <location>
        <begin position="225"/>
        <end position="246"/>
    </location>
</feature>
<dbReference type="GO" id="GO:1902895">
    <property type="term" value="P:positive regulation of miRNA transcription"/>
    <property type="evidence" value="ECO:0007669"/>
    <property type="project" value="Ensembl"/>
</dbReference>
<evidence type="ECO:0000256" key="13">
    <source>
        <dbReference type="ARBA" id="ARBA00046967"/>
    </source>
</evidence>
<dbReference type="Ensembl" id="ENSRNOT00000023196.7">
    <property type="protein sequence ID" value="ENSRNOP00000023196.5"/>
    <property type="gene ID" value="ENSRNOG00000017197.9"/>
</dbReference>
<dbReference type="GO" id="GO:0009986">
    <property type="term" value="C:cell surface"/>
    <property type="evidence" value="ECO:0007669"/>
    <property type="project" value="Ensembl"/>
</dbReference>
<dbReference type="GO" id="GO:1900127">
    <property type="term" value="P:positive regulation of hyaluronan biosynthetic process"/>
    <property type="evidence" value="ECO:0007669"/>
    <property type="project" value="Ensembl"/>
</dbReference>
<organism evidence="18 19">
    <name type="scientific">Rattus norvegicus</name>
    <name type="common">Rat</name>
    <dbReference type="NCBI Taxonomy" id="10116"/>
    <lineage>
        <taxon>Eukaryota</taxon>
        <taxon>Metazoa</taxon>
        <taxon>Chordata</taxon>
        <taxon>Craniata</taxon>
        <taxon>Vertebrata</taxon>
        <taxon>Euteleostomi</taxon>
        <taxon>Mammalia</taxon>
        <taxon>Eutheria</taxon>
        <taxon>Euarchontoglires</taxon>
        <taxon>Glires</taxon>
        <taxon>Rodentia</taxon>
        <taxon>Myomorpha</taxon>
        <taxon>Muroidea</taxon>
        <taxon>Muridae</taxon>
        <taxon>Murinae</taxon>
        <taxon>Rattus</taxon>
    </lineage>
</organism>
<dbReference type="AlphaFoldDB" id="G3V882"/>
<evidence type="ECO:0000256" key="9">
    <source>
        <dbReference type="ARBA" id="ARBA00031888"/>
    </source>
</evidence>
<reference evidence="18" key="3">
    <citation type="submission" date="2025-09" db="UniProtKB">
        <authorList>
            <consortium name="Ensembl"/>
        </authorList>
    </citation>
    <scope>IDENTIFICATION</scope>
    <source>
        <strain evidence="18">Brown Norway</strain>
    </source>
</reference>
<comment type="function">
    <text evidence="12">Growth factor that plays an essential role in the regulation of embryonic development, cell proliferation, cell migration, survival and chemotaxis. Potent mitogen for cells of mesenchymal origin. Required for normal proliferation and recruitment of pericytes and vascular smooth muscle cells in the central nervous system, skin, lung, heart and placenta. Required for normal blood vessel development, and for normal development of kidney glomeruli. Plays an important role in wound healing. Signaling is modulated by the formation of heterodimers with PDGFA.</text>
</comment>
<evidence type="ECO:0000256" key="14">
    <source>
        <dbReference type="RuleBase" id="RU003818"/>
    </source>
</evidence>
<dbReference type="GO" id="GO:0051897">
    <property type="term" value="P:positive regulation of phosphatidylinositol 3-kinase/protein kinase B signal transduction"/>
    <property type="evidence" value="ECO:0007669"/>
    <property type="project" value="Ensembl"/>
</dbReference>
<evidence type="ECO:0000256" key="8">
    <source>
        <dbReference type="ARBA" id="ARBA00023246"/>
    </source>
</evidence>
<dbReference type="GO" id="GO:0042803">
    <property type="term" value="F:protein homodimerization activity"/>
    <property type="evidence" value="ECO:0007669"/>
    <property type="project" value="Ensembl"/>
</dbReference>
<dbReference type="GO" id="GO:0035793">
    <property type="term" value="P:positive regulation of metanephric mesenchymal cell migration by platelet-derived growth factor receptor-beta signaling pathway"/>
    <property type="evidence" value="ECO:0007669"/>
    <property type="project" value="Ensembl"/>
</dbReference>
<keyword evidence="7 14" id="KW-0339">Growth factor</keyword>
<dbReference type="GO" id="GO:2000573">
    <property type="term" value="P:positive regulation of DNA biosynthetic process"/>
    <property type="evidence" value="ECO:0007669"/>
    <property type="project" value="Ensembl"/>
</dbReference>
<dbReference type="GO" id="GO:0016020">
    <property type="term" value="C:membrane"/>
    <property type="evidence" value="ECO:0007669"/>
    <property type="project" value="InterPro"/>
</dbReference>
<evidence type="ECO:0000313" key="20">
    <source>
        <dbReference type="RGD" id="3283"/>
    </source>
</evidence>
<feature type="chain" id="PRO_5035265078" description="Platelet-derived growth factor subunit B" evidence="16">
    <location>
        <begin position="21"/>
        <end position="246"/>
    </location>
</feature>
<reference evidence="18" key="2">
    <citation type="submission" date="2025-08" db="UniProtKB">
        <authorList>
            <consortium name="Ensembl"/>
        </authorList>
    </citation>
    <scope>IDENTIFICATION</scope>
    <source>
        <strain evidence="18">Brown Norway</strain>
    </source>
</reference>
<dbReference type="GO" id="GO:0005161">
    <property type="term" value="F:platelet-derived growth factor receptor binding"/>
    <property type="evidence" value="ECO:0007669"/>
    <property type="project" value="Ensembl"/>
</dbReference>
<evidence type="ECO:0000313" key="19">
    <source>
        <dbReference type="Proteomes" id="UP000002494"/>
    </source>
</evidence>
<dbReference type="GO" id="GO:0046982">
    <property type="term" value="F:protein heterodimerization activity"/>
    <property type="evidence" value="ECO:0007669"/>
    <property type="project" value="Ensembl"/>
</dbReference>
<dbReference type="GO" id="GO:1905176">
    <property type="term" value="P:positive regulation of vascular associated smooth muscle cell dedifferentiation"/>
    <property type="evidence" value="ECO:0007669"/>
    <property type="project" value="Ensembl"/>
</dbReference>
<dbReference type="GO" id="GO:0043536">
    <property type="term" value="P:positive regulation of blood vessel endothelial cell migration"/>
    <property type="evidence" value="ECO:0007669"/>
    <property type="project" value="Ensembl"/>
</dbReference>
<protein>
    <recommendedName>
        <fullName evidence="3">Platelet-derived growth factor subunit B</fullName>
    </recommendedName>
    <alternativeName>
        <fullName evidence="9">PDGF-2</fullName>
    </alternativeName>
    <alternativeName>
        <fullName evidence="10">Platelet-derived growth factor B chain</fullName>
    </alternativeName>
    <alternativeName>
        <fullName evidence="11">Platelet-derived growth factor beta polypeptide</fullName>
    </alternativeName>
</protein>
<evidence type="ECO:0000256" key="12">
    <source>
        <dbReference type="ARBA" id="ARBA00046258"/>
    </source>
</evidence>
<dbReference type="GO" id="GO:0035655">
    <property type="term" value="P:interleukin-18-mediated signaling pathway"/>
    <property type="evidence" value="ECO:0007669"/>
    <property type="project" value="Ensembl"/>
</dbReference>
<evidence type="ECO:0000256" key="5">
    <source>
        <dbReference type="ARBA" id="ARBA00022525"/>
    </source>
</evidence>
<evidence type="ECO:0000256" key="1">
    <source>
        <dbReference type="ARBA" id="ARBA00004613"/>
    </source>
</evidence>
<dbReference type="GO" id="GO:0072126">
    <property type="term" value="P:positive regulation of glomerular mesangial cell proliferation"/>
    <property type="evidence" value="ECO:0007669"/>
    <property type="project" value="Ensembl"/>
</dbReference>
<dbReference type="GO" id="GO:0090280">
    <property type="term" value="P:positive regulation of calcium ion import"/>
    <property type="evidence" value="ECO:0007669"/>
    <property type="project" value="Ensembl"/>
</dbReference>
<dbReference type="GO" id="GO:1904754">
    <property type="term" value="P:positive regulation of vascular associated smooth muscle cell migration"/>
    <property type="evidence" value="ECO:0007669"/>
    <property type="project" value="Ensembl"/>
</dbReference>
<dbReference type="GO" id="GO:0005576">
    <property type="term" value="C:extracellular region"/>
    <property type="evidence" value="ECO:0007669"/>
    <property type="project" value="UniProtKB-SubCell"/>
</dbReference>
<dbReference type="Pfam" id="PF00341">
    <property type="entry name" value="PDGF"/>
    <property type="match status" value="1"/>
</dbReference>
<dbReference type="GO" id="GO:1902894">
    <property type="term" value="P:negative regulation of miRNA transcription"/>
    <property type="evidence" value="ECO:0007669"/>
    <property type="project" value="Ensembl"/>
</dbReference>
<dbReference type="GO" id="GO:0010512">
    <property type="term" value="P:negative regulation of phosphatidylinositol biosynthetic process"/>
    <property type="evidence" value="ECO:0007669"/>
    <property type="project" value="Ensembl"/>
</dbReference>
<dbReference type="GO" id="GO:0070374">
    <property type="term" value="P:positive regulation of ERK1 and ERK2 cascade"/>
    <property type="evidence" value="ECO:0007669"/>
    <property type="project" value="Ensembl"/>
</dbReference>
<keyword evidence="16" id="KW-0732">Signal</keyword>
<dbReference type="VEuPathDB" id="HostDB:ENSRNOG00000017197"/>
<dbReference type="PROSITE" id="PS00249">
    <property type="entry name" value="PDGF_1"/>
    <property type="match status" value="1"/>
</dbReference>
<feature type="compositionally biased region" description="Basic residues" evidence="15">
    <location>
        <begin position="225"/>
        <end position="236"/>
    </location>
</feature>
<dbReference type="GO" id="GO:1990265">
    <property type="term" value="C:platelet-derived growth factor complex"/>
    <property type="evidence" value="ECO:0007669"/>
    <property type="project" value="Ensembl"/>
</dbReference>
<evidence type="ECO:0000256" key="15">
    <source>
        <dbReference type="SAM" id="MobiDB-lite"/>
    </source>
</evidence>
<dbReference type="GO" id="GO:2000379">
    <property type="term" value="P:positive regulation of reactive oxygen species metabolic process"/>
    <property type="evidence" value="ECO:0007669"/>
    <property type="project" value="Ensembl"/>
</dbReference>
<dbReference type="HOGENOM" id="CLU_094438_0_0_1"/>
<dbReference type="GO" id="GO:0042056">
    <property type="term" value="F:chemoattractant activity"/>
    <property type="evidence" value="ECO:0007669"/>
    <property type="project" value="Ensembl"/>
</dbReference>
<feature type="region of interest" description="Disordered" evidence="15">
    <location>
        <begin position="66"/>
        <end position="88"/>
    </location>
</feature>
<dbReference type="Gene3D" id="2.10.90.10">
    <property type="entry name" value="Cystine-knot cytokines"/>
    <property type="match status" value="1"/>
</dbReference>
<feature type="compositionally biased region" description="Basic and acidic residues" evidence="15">
    <location>
        <begin position="237"/>
        <end position="246"/>
    </location>
</feature>
<dbReference type="GO" id="GO:0010544">
    <property type="term" value="P:negative regulation of platelet activation"/>
    <property type="evidence" value="ECO:0007669"/>
    <property type="project" value="Ensembl"/>
</dbReference>
<dbReference type="PANTHER" id="PTHR11633">
    <property type="entry name" value="PLATELET-DERIVED GROWTH FACTOR"/>
    <property type="match status" value="1"/>
</dbReference>
<keyword evidence="4" id="KW-0217">Developmental protein</keyword>
<dbReference type="GO" id="GO:0050921">
    <property type="term" value="P:positive regulation of chemotaxis"/>
    <property type="evidence" value="ECO:0007669"/>
    <property type="project" value="Ensembl"/>
</dbReference>
<dbReference type="GO" id="GO:0035556">
    <property type="term" value="P:intracellular signal transduction"/>
    <property type="evidence" value="ECO:0007669"/>
    <property type="project" value="Ensembl"/>
</dbReference>
<feature type="domain" description="Platelet-derived growth factor (PDGF) family profile" evidence="17">
    <location>
        <begin position="89"/>
        <end position="190"/>
    </location>
</feature>
<dbReference type="GO" id="GO:0045840">
    <property type="term" value="P:positive regulation of mitotic nuclear division"/>
    <property type="evidence" value="ECO:0007669"/>
    <property type="project" value="Ensembl"/>
</dbReference>
<dbReference type="GO" id="GO:0010811">
    <property type="term" value="P:positive regulation of cell-substrate adhesion"/>
    <property type="evidence" value="ECO:0007669"/>
    <property type="project" value="Ensembl"/>
</dbReference>
<dbReference type="GO" id="GO:0010467">
    <property type="term" value="P:gene expression"/>
    <property type="evidence" value="ECO:0007669"/>
    <property type="project" value="Ensembl"/>
</dbReference>
<dbReference type="GeneTree" id="ENSGT00940000157367"/>
<dbReference type="GO" id="GO:0008083">
    <property type="term" value="F:growth factor activity"/>
    <property type="evidence" value="ECO:0007669"/>
    <property type="project" value="UniProtKB-KW"/>
</dbReference>
<dbReference type="GO" id="GO:0016176">
    <property type="term" value="F:superoxide-generating NADPH oxidase activator activity"/>
    <property type="evidence" value="ECO:0007669"/>
    <property type="project" value="Ensembl"/>
</dbReference>
<keyword evidence="6" id="KW-0165">Cleavage on pair of basic residues</keyword>